<sequence>MVILNKIVSQKIMDTQIKADKLSITLSLACMIHCLLMPSFLILTSGFLALTIDNELIHKVFLMMVIPISLYALISGFQNHKIYSYLYLGISGLWLLIFAVFFGEGVFGGRAEQILTFVGSLIVAYSHYQNFQTCRKLDCDCHDDKPAL</sequence>
<comment type="caution">
    <text evidence="2">The sequence shown here is derived from an EMBL/GenBank/DDBJ whole genome shotgun (WGS) entry which is preliminary data.</text>
</comment>
<gene>
    <name evidence="2" type="ORF">DBW98_03970</name>
</gene>
<organism evidence="2 3">
    <name type="scientific">SAR86 cluster bacterium</name>
    <dbReference type="NCBI Taxonomy" id="2030880"/>
    <lineage>
        <taxon>Bacteria</taxon>
        <taxon>Pseudomonadati</taxon>
        <taxon>Pseudomonadota</taxon>
        <taxon>Gammaproteobacteria</taxon>
        <taxon>SAR86 cluster</taxon>
    </lineage>
</organism>
<dbReference type="Pfam" id="PF03203">
    <property type="entry name" value="MerC"/>
    <property type="match status" value="1"/>
</dbReference>
<dbReference type="InterPro" id="IPR004891">
    <property type="entry name" value="Mercury-R_MerC"/>
</dbReference>
<feature type="transmembrane region" description="Helical" evidence="1">
    <location>
        <begin position="86"/>
        <end position="107"/>
    </location>
</feature>
<feature type="transmembrane region" description="Helical" evidence="1">
    <location>
        <begin position="56"/>
        <end position="74"/>
    </location>
</feature>
<reference evidence="2 3" key="1">
    <citation type="journal article" date="2018" name="Microbiome">
        <title>Fine metagenomic profile of the Mediterranean stratified and mixed water columns revealed by assembly and recruitment.</title>
        <authorList>
            <person name="Haro-Moreno J.M."/>
            <person name="Lopez-Perez M."/>
            <person name="De La Torre J.R."/>
            <person name="Picazo A."/>
            <person name="Camacho A."/>
            <person name="Rodriguez-Valera F."/>
        </authorList>
    </citation>
    <scope>NUCLEOTIDE SEQUENCE [LARGE SCALE GENOMIC DNA]</scope>
    <source>
        <strain evidence="2">MED-G84</strain>
    </source>
</reference>
<keyword evidence="1" id="KW-0472">Membrane</keyword>
<evidence type="ECO:0000256" key="1">
    <source>
        <dbReference type="SAM" id="Phobius"/>
    </source>
</evidence>
<protein>
    <submittedName>
        <fullName evidence="2">MerC domain-containing protein</fullName>
    </submittedName>
</protein>
<accession>A0A368BJ67</accession>
<evidence type="ECO:0000313" key="2">
    <source>
        <dbReference type="EMBL" id="RCL37340.1"/>
    </source>
</evidence>
<dbReference type="GO" id="GO:0015097">
    <property type="term" value="F:mercury ion transmembrane transporter activity"/>
    <property type="evidence" value="ECO:0007669"/>
    <property type="project" value="InterPro"/>
</dbReference>
<name>A0A368BJ67_9GAMM</name>
<dbReference type="EMBL" id="QOPC01000024">
    <property type="protein sequence ID" value="RCL37340.1"/>
    <property type="molecule type" value="Genomic_DNA"/>
</dbReference>
<dbReference type="Proteomes" id="UP000253032">
    <property type="component" value="Unassembled WGS sequence"/>
</dbReference>
<proteinExistence type="predicted"/>
<dbReference type="GO" id="GO:0016020">
    <property type="term" value="C:membrane"/>
    <property type="evidence" value="ECO:0007669"/>
    <property type="project" value="InterPro"/>
</dbReference>
<keyword evidence="1" id="KW-1133">Transmembrane helix</keyword>
<keyword evidence="1" id="KW-0812">Transmembrane</keyword>
<evidence type="ECO:0000313" key="3">
    <source>
        <dbReference type="Proteomes" id="UP000253032"/>
    </source>
</evidence>
<feature type="transmembrane region" description="Helical" evidence="1">
    <location>
        <begin position="21"/>
        <end position="50"/>
    </location>
</feature>
<dbReference type="AlphaFoldDB" id="A0A368BJ67"/>
<feature type="transmembrane region" description="Helical" evidence="1">
    <location>
        <begin position="113"/>
        <end position="128"/>
    </location>
</feature>